<dbReference type="InterPro" id="IPR036055">
    <property type="entry name" value="LDL_receptor-like_sf"/>
</dbReference>
<dbReference type="Pfam" id="PF00057">
    <property type="entry name" value="Ldl_recept_a"/>
    <property type="match status" value="1"/>
</dbReference>
<keyword evidence="7 8" id="KW-1015">Disulfide bond</keyword>
<evidence type="ECO:0000256" key="3">
    <source>
        <dbReference type="ARBA" id="ARBA00022692"/>
    </source>
</evidence>
<name>A0A3B3HGZ8_ORYLA</name>
<dbReference type="FunFam" id="4.10.400.10:FF:000113">
    <property type="entry name" value="Low-density lipoprotein receptor-related protein 8"/>
    <property type="match status" value="1"/>
</dbReference>
<dbReference type="AlphaFoldDB" id="A0A3B3HGZ8"/>
<dbReference type="PANTHER" id="PTHR24270">
    <property type="entry name" value="LOW-DENSITY LIPOPROTEIN RECEPTOR-RELATED"/>
    <property type="match status" value="1"/>
</dbReference>
<dbReference type="SMART" id="SM00192">
    <property type="entry name" value="LDLa"/>
    <property type="match status" value="1"/>
</dbReference>
<dbReference type="PANTHER" id="PTHR24270:SF21">
    <property type="entry name" value="LOW-DENSITY LIPOPROTEIN RECEPTOR"/>
    <property type="match status" value="1"/>
</dbReference>
<proteinExistence type="inferred from homology"/>
<feature type="disulfide bond" evidence="8">
    <location>
        <begin position="36"/>
        <end position="54"/>
    </location>
</feature>
<dbReference type="CDD" id="cd00112">
    <property type="entry name" value="LDLa"/>
    <property type="match status" value="1"/>
</dbReference>
<organism evidence="9 10">
    <name type="scientific">Oryzias latipes</name>
    <name type="common">Japanese rice fish</name>
    <name type="synonym">Japanese killifish</name>
    <dbReference type="NCBI Taxonomy" id="8090"/>
    <lineage>
        <taxon>Eukaryota</taxon>
        <taxon>Metazoa</taxon>
        <taxon>Chordata</taxon>
        <taxon>Craniata</taxon>
        <taxon>Vertebrata</taxon>
        <taxon>Euteleostomi</taxon>
        <taxon>Actinopterygii</taxon>
        <taxon>Neopterygii</taxon>
        <taxon>Teleostei</taxon>
        <taxon>Neoteleostei</taxon>
        <taxon>Acanthomorphata</taxon>
        <taxon>Ovalentaria</taxon>
        <taxon>Atherinomorphae</taxon>
        <taxon>Beloniformes</taxon>
        <taxon>Adrianichthyidae</taxon>
        <taxon>Oryziinae</taxon>
        <taxon>Oryzias</taxon>
    </lineage>
</organism>
<dbReference type="SUPFAM" id="SSF57424">
    <property type="entry name" value="LDL receptor-like module"/>
    <property type="match status" value="1"/>
</dbReference>
<dbReference type="Proteomes" id="UP000001038">
    <property type="component" value="Chromosome 8"/>
</dbReference>
<keyword evidence="3" id="KW-0812">Transmembrane</keyword>
<evidence type="ECO:0000256" key="4">
    <source>
        <dbReference type="ARBA" id="ARBA00022737"/>
    </source>
</evidence>
<comment type="caution">
    <text evidence="8">Lacks conserved residue(s) required for the propagation of feature annotation.</text>
</comment>
<evidence type="ECO:0000313" key="9">
    <source>
        <dbReference type="Ensembl" id="ENSORLP00000030947.1"/>
    </source>
</evidence>
<evidence type="ECO:0000256" key="8">
    <source>
        <dbReference type="PROSITE-ProRule" id="PRU00124"/>
    </source>
</evidence>
<dbReference type="InterPro" id="IPR002172">
    <property type="entry name" value="LDrepeatLR_classA_rpt"/>
</dbReference>
<comment type="similarity">
    <text evidence="2">Belongs to the LDLR family.</text>
</comment>
<evidence type="ECO:0000256" key="7">
    <source>
        <dbReference type="ARBA" id="ARBA00023157"/>
    </source>
</evidence>
<keyword evidence="6" id="KW-0472">Membrane</keyword>
<dbReference type="GeneTree" id="ENSGT00940000161046"/>
<reference evidence="9 10" key="1">
    <citation type="journal article" date="2007" name="Nature">
        <title>The medaka draft genome and insights into vertebrate genome evolution.</title>
        <authorList>
            <person name="Kasahara M."/>
            <person name="Naruse K."/>
            <person name="Sasaki S."/>
            <person name="Nakatani Y."/>
            <person name="Qu W."/>
            <person name="Ahsan B."/>
            <person name="Yamada T."/>
            <person name="Nagayasu Y."/>
            <person name="Doi K."/>
            <person name="Kasai Y."/>
            <person name="Jindo T."/>
            <person name="Kobayashi D."/>
            <person name="Shimada A."/>
            <person name="Toyoda A."/>
            <person name="Kuroki Y."/>
            <person name="Fujiyama A."/>
            <person name="Sasaki T."/>
            <person name="Shimizu A."/>
            <person name="Asakawa S."/>
            <person name="Shimizu N."/>
            <person name="Hashimoto S."/>
            <person name="Yang J."/>
            <person name="Lee Y."/>
            <person name="Matsushima K."/>
            <person name="Sugano S."/>
            <person name="Sakaizumi M."/>
            <person name="Narita T."/>
            <person name="Ohishi K."/>
            <person name="Haga S."/>
            <person name="Ohta F."/>
            <person name="Nomoto H."/>
            <person name="Nogata K."/>
            <person name="Morishita T."/>
            <person name="Endo T."/>
            <person name="Shin-I T."/>
            <person name="Takeda H."/>
            <person name="Morishita S."/>
            <person name="Kohara Y."/>
        </authorList>
    </citation>
    <scope>NUCLEOTIDE SEQUENCE [LARGE SCALE GENOMIC DNA]</scope>
    <source>
        <strain evidence="9 10">Hd-rR</strain>
    </source>
</reference>
<dbReference type="PROSITE" id="PS50068">
    <property type="entry name" value="LDLRA_2"/>
    <property type="match status" value="1"/>
</dbReference>
<evidence type="ECO:0000256" key="6">
    <source>
        <dbReference type="ARBA" id="ARBA00023136"/>
    </source>
</evidence>
<evidence type="ECO:0000256" key="1">
    <source>
        <dbReference type="ARBA" id="ARBA00004167"/>
    </source>
</evidence>
<keyword evidence="5" id="KW-1133">Transmembrane helix</keyword>
<evidence type="ECO:0000256" key="5">
    <source>
        <dbReference type="ARBA" id="ARBA00022989"/>
    </source>
</evidence>
<dbReference type="Ensembl" id="ENSORLT00000033292.1">
    <property type="protein sequence ID" value="ENSORLP00000030947.1"/>
    <property type="gene ID" value="ENSORLG00000023163.1"/>
</dbReference>
<dbReference type="GO" id="GO:0016192">
    <property type="term" value="P:vesicle-mediated transport"/>
    <property type="evidence" value="ECO:0007669"/>
    <property type="project" value="UniProtKB-ARBA"/>
</dbReference>
<keyword evidence="10" id="KW-1185">Reference proteome</keyword>
<evidence type="ECO:0000313" key="10">
    <source>
        <dbReference type="Proteomes" id="UP000001038"/>
    </source>
</evidence>
<dbReference type="Gene3D" id="4.10.400.10">
    <property type="entry name" value="Low-density Lipoprotein Receptor"/>
    <property type="match status" value="2"/>
</dbReference>
<keyword evidence="4" id="KW-0677">Repeat</keyword>
<reference evidence="9" key="2">
    <citation type="submission" date="2025-08" db="UniProtKB">
        <authorList>
            <consortium name="Ensembl"/>
        </authorList>
    </citation>
    <scope>IDENTIFICATION</scope>
    <source>
        <strain evidence="9">Hd-rR</strain>
    </source>
</reference>
<reference evidence="9" key="3">
    <citation type="submission" date="2025-09" db="UniProtKB">
        <authorList>
            <consortium name="Ensembl"/>
        </authorList>
    </citation>
    <scope>IDENTIFICATION</scope>
    <source>
        <strain evidence="9">Hd-rR</strain>
    </source>
</reference>
<dbReference type="Bgee" id="ENSORLG00000023163">
    <property type="expression patterns" value="Expressed in animal zygote and 10 other cell types or tissues"/>
</dbReference>
<dbReference type="InterPro" id="IPR050685">
    <property type="entry name" value="LDLR"/>
</dbReference>
<feature type="disulfide bond" evidence="8">
    <location>
        <begin position="48"/>
        <end position="63"/>
    </location>
</feature>
<dbReference type="GO" id="GO:0016020">
    <property type="term" value="C:membrane"/>
    <property type="evidence" value="ECO:0007669"/>
    <property type="project" value="UniProtKB-SubCell"/>
</dbReference>
<evidence type="ECO:0000256" key="2">
    <source>
        <dbReference type="ARBA" id="ARBA00009939"/>
    </source>
</evidence>
<protein>
    <submittedName>
        <fullName evidence="9">Uncharacterized protein</fullName>
    </submittedName>
</protein>
<accession>A0A3B3HGZ8</accession>
<dbReference type="PRINTS" id="PR00261">
    <property type="entry name" value="LDLRECEPTOR"/>
</dbReference>
<comment type="subcellular location">
    <subcellularLocation>
        <location evidence="1">Membrane</location>
        <topology evidence="1">Single-pass membrane protein</topology>
    </subcellularLocation>
</comment>
<sequence length="154" mass="16880">IITLSVEKRWVLVVLCHAEAPVTLASHQCHSMEFHCGSGEYIHGSWKCDGDADCLDGSDEAGCSEFVVPNVMSCISSLPHYLLQSLNVATEPASTGSRQCNQQYDCRDTTDESGCVNGKRTLPRSIVPLKSSRPALTRWAATNVNVRRVTRLTQ</sequence>